<gene>
    <name evidence="4" type="ORF">EVAR_95688_1</name>
</gene>
<dbReference type="OrthoDB" id="8823111at2759"/>
<dbReference type="GO" id="GO:0008270">
    <property type="term" value="F:zinc ion binding"/>
    <property type="evidence" value="ECO:0007669"/>
    <property type="project" value="UniProtKB-KW"/>
</dbReference>
<reference evidence="4 5" key="1">
    <citation type="journal article" date="2019" name="Commun. Biol.">
        <title>The bagworm genome reveals a unique fibroin gene that provides high tensile strength.</title>
        <authorList>
            <person name="Kono N."/>
            <person name="Nakamura H."/>
            <person name="Ohtoshi R."/>
            <person name="Tomita M."/>
            <person name="Numata K."/>
            <person name="Arakawa K."/>
        </authorList>
    </citation>
    <scope>NUCLEOTIDE SEQUENCE [LARGE SCALE GENOMIC DNA]</scope>
</reference>
<feature type="region of interest" description="Disordered" evidence="2">
    <location>
        <begin position="138"/>
        <end position="170"/>
    </location>
</feature>
<evidence type="ECO:0000259" key="3">
    <source>
        <dbReference type="PROSITE" id="PS50157"/>
    </source>
</evidence>
<protein>
    <recommendedName>
        <fullName evidence="3">C2H2-type domain-containing protein</fullName>
    </recommendedName>
</protein>
<dbReference type="EMBL" id="BGZK01000356">
    <property type="protein sequence ID" value="GBP38938.1"/>
    <property type="molecule type" value="Genomic_DNA"/>
</dbReference>
<evidence type="ECO:0000313" key="4">
    <source>
        <dbReference type="EMBL" id="GBP38938.1"/>
    </source>
</evidence>
<feature type="domain" description="C2H2-type" evidence="3">
    <location>
        <begin position="253"/>
        <end position="276"/>
    </location>
</feature>
<dbReference type="AlphaFoldDB" id="A0A4C1VIL3"/>
<evidence type="ECO:0000256" key="1">
    <source>
        <dbReference type="PROSITE-ProRule" id="PRU00042"/>
    </source>
</evidence>
<organism evidence="4 5">
    <name type="scientific">Eumeta variegata</name>
    <name type="common">Bagworm moth</name>
    <name type="synonym">Eumeta japonica</name>
    <dbReference type="NCBI Taxonomy" id="151549"/>
    <lineage>
        <taxon>Eukaryota</taxon>
        <taxon>Metazoa</taxon>
        <taxon>Ecdysozoa</taxon>
        <taxon>Arthropoda</taxon>
        <taxon>Hexapoda</taxon>
        <taxon>Insecta</taxon>
        <taxon>Pterygota</taxon>
        <taxon>Neoptera</taxon>
        <taxon>Endopterygota</taxon>
        <taxon>Lepidoptera</taxon>
        <taxon>Glossata</taxon>
        <taxon>Ditrysia</taxon>
        <taxon>Tineoidea</taxon>
        <taxon>Psychidae</taxon>
        <taxon>Oiketicinae</taxon>
        <taxon>Eumeta</taxon>
    </lineage>
</organism>
<sequence>MRAHNVLENFVKEDIKITQDVILQIDRKENRLESQLKLSGMNICYFHPMLAGASDFCKDDNVDEDDVPLQMVQRENSALKNKHYEAYHPVKSESLINVADKYNMILMPSTDNELDSVSLDLNVDTGSPVSNIVKAKRKLTKADKHKNGHVIKKSKKTKTDHKQRKSKKHMKIKIDPIDEKLNCLKVENEEIENRTKKSTPTDKKDSIIKKRSRPTLDESFFEGYATIVLLTPEQAKKEVLQRKDSSNYINCQFKCDLCYRGFEAQSTYENHMKKHSPVSNLK</sequence>
<dbReference type="PROSITE" id="PS00028">
    <property type="entry name" value="ZINC_FINGER_C2H2_1"/>
    <property type="match status" value="1"/>
</dbReference>
<comment type="caution">
    <text evidence="4">The sequence shown here is derived from an EMBL/GenBank/DDBJ whole genome shotgun (WGS) entry which is preliminary data.</text>
</comment>
<keyword evidence="1" id="KW-0479">Metal-binding</keyword>
<name>A0A4C1VIL3_EUMVA</name>
<proteinExistence type="predicted"/>
<keyword evidence="1" id="KW-0863">Zinc-finger</keyword>
<dbReference type="Proteomes" id="UP000299102">
    <property type="component" value="Unassembled WGS sequence"/>
</dbReference>
<keyword evidence="5" id="KW-1185">Reference proteome</keyword>
<dbReference type="PROSITE" id="PS50157">
    <property type="entry name" value="ZINC_FINGER_C2H2_2"/>
    <property type="match status" value="1"/>
</dbReference>
<accession>A0A4C1VIL3</accession>
<evidence type="ECO:0000256" key="2">
    <source>
        <dbReference type="SAM" id="MobiDB-lite"/>
    </source>
</evidence>
<evidence type="ECO:0000313" key="5">
    <source>
        <dbReference type="Proteomes" id="UP000299102"/>
    </source>
</evidence>
<dbReference type="InterPro" id="IPR013087">
    <property type="entry name" value="Znf_C2H2_type"/>
</dbReference>
<keyword evidence="1" id="KW-0862">Zinc</keyword>